<dbReference type="Proteomes" id="UP001448207">
    <property type="component" value="Unassembled WGS sequence"/>
</dbReference>
<reference evidence="3 4" key="1">
    <citation type="submission" date="2024-04" db="EMBL/GenBank/DDBJ databases">
        <title>Symmetric and asymmetric DNA N6-adenine methylation regulates different biological responses in Mucorales.</title>
        <authorList>
            <consortium name="Lawrence Berkeley National Laboratory"/>
            <person name="Lax C."/>
            <person name="Mondo S.J."/>
            <person name="Osorio-Concepcion M."/>
            <person name="Muszewska A."/>
            <person name="Corrochano-Luque M."/>
            <person name="Gutierrez G."/>
            <person name="Riley R."/>
            <person name="Lipzen A."/>
            <person name="Guo J."/>
            <person name="Hundley H."/>
            <person name="Amirebrahimi M."/>
            <person name="Ng V."/>
            <person name="Lorenzo-Gutierrez D."/>
            <person name="Binder U."/>
            <person name="Yang J."/>
            <person name="Song Y."/>
            <person name="Canovas D."/>
            <person name="Navarro E."/>
            <person name="Freitag M."/>
            <person name="Gabaldon T."/>
            <person name="Grigoriev I.V."/>
            <person name="Corrochano L.M."/>
            <person name="Nicolas F.E."/>
            <person name="Garre V."/>
        </authorList>
    </citation>
    <scope>NUCLEOTIDE SEQUENCE [LARGE SCALE GENOMIC DNA]</scope>
    <source>
        <strain evidence="3 4">L51</strain>
    </source>
</reference>
<evidence type="ECO:0000259" key="2">
    <source>
        <dbReference type="Pfam" id="PF07282"/>
    </source>
</evidence>
<protein>
    <recommendedName>
        <fullName evidence="2">Cas12f1-like TNB domain-containing protein</fullName>
    </recommendedName>
</protein>
<proteinExistence type="predicted"/>
<evidence type="ECO:0000256" key="1">
    <source>
        <dbReference type="ARBA" id="ARBA00023125"/>
    </source>
</evidence>
<sequence length="191" mass="21773">LCFDTTKDTFLYQSGQQAPNIMTNMLINCGSKYNKTKKVKKNNGDTTFESLTRACTKRDRWKPTKYQQDSTKVPLLVFGSGMFGKDDVKLKRHRCGAVGKLYKLLKKQEAEGQLIIITINEFKTSKTRSLCFFNDMKIIKTNPFKGVAVVSCKQCNKVWKRDSNAANNMILISKPIWSGEGRPDVFIPKKK</sequence>
<dbReference type="InterPro" id="IPR010095">
    <property type="entry name" value="Cas12f1-like_TNB"/>
</dbReference>
<accession>A0ABR3BBM8</accession>
<dbReference type="Pfam" id="PF07282">
    <property type="entry name" value="Cas12f1-like_TNB"/>
    <property type="match status" value="1"/>
</dbReference>
<feature type="domain" description="Cas12f1-like TNB" evidence="2">
    <location>
        <begin position="100"/>
        <end position="168"/>
    </location>
</feature>
<keyword evidence="4" id="KW-1185">Reference proteome</keyword>
<dbReference type="EMBL" id="JBCLYO010000001">
    <property type="protein sequence ID" value="KAL0096111.1"/>
    <property type="molecule type" value="Genomic_DNA"/>
</dbReference>
<keyword evidence="1" id="KW-0238">DNA-binding</keyword>
<name>A0ABR3BBM8_PHYBL</name>
<gene>
    <name evidence="3" type="ORF">J3Q64DRAFT_1630003</name>
</gene>
<comment type="caution">
    <text evidence="3">The sequence shown here is derived from an EMBL/GenBank/DDBJ whole genome shotgun (WGS) entry which is preliminary data.</text>
</comment>
<feature type="non-terminal residue" evidence="3">
    <location>
        <position position="1"/>
    </location>
</feature>
<organism evidence="3 4">
    <name type="scientific">Phycomyces blakesleeanus</name>
    <dbReference type="NCBI Taxonomy" id="4837"/>
    <lineage>
        <taxon>Eukaryota</taxon>
        <taxon>Fungi</taxon>
        <taxon>Fungi incertae sedis</taxon>
        <taxon>Mucoromycota</taxon>
        <taxon>Mucoromycotina</taxon>
        <taxon>Mucoromycetes</taxon>
        <taxon>Mucorales</taxon>
        <taxon>Phycomycetaceae</taxon>
        <taxon>Phycomyces</taxon>
    </lineage>
</organism>
<evidence type="ECO:0000313" key="4">
    <source>
        <dbReference type="Proteomes" id="UP001448207"/>
    </source>
</evidence>
<evidence type="ECO:0000313" key="3">
    <source>
        <dbReference type="EMBL" id="KAL0096111.1"/>
    </source>
</evidence>